<comment type="similarity">
    <text evidence="1">Belongs to the ketopantoate reductase family.</text>
</comment>
<dbReference type="Gene3D" id="3.40.50.720">
    <property type="entry name" value="NAD(P)-binding Rossmann-like Domain"/>
    <property type="match status" value="1"/>
</dbReference>
<feature type="domain" description="Ketopantoate reductase N-terminal" evidence="5">
    <location>
        <begin position="31"/>
        <end position="134"/>
    </location>
</feature>
<dbReference type="EMBL" id="CAJVPZ010016048">
    <property type="protein sequence ID" value="CAG8670443.1"/>
    <property type="molecule type" value="Genomic_DNA"/>
</dbReference>
<dbReference type="InterPro" id="IPR036291">
    <property type="entry name" value="NAD(P)-bd_dom_sf"/>
</dbReference>
<dbReference type="GO" id="GO:0050661">
    <property type="term" value="F:NADP binding"/>
    <property type="evidence" value="ECO:0007669"/>
    <property type="project" value="TreeGrafter"/>
</dbReference>
<reference evidence="7" key="1">
    <citation type="submission" date="2021-06" db="EMBL/GenBank/DDBJ databases">
        <authorList>
            <person name="Kallberg Y."/>
            <person name="Tangrot J."/>
            <person name="Rosling A."/>
        </authorList>
    </citation>
    <scope>NUCLEOTIDE SEQUENCE</scope>
    <source>
        <strain evidence="7">IN212</strain>
    </source>
</reference>
<evidence type="ECO:0000313" key="7">
    <source>
        <dbReference type="EMBL" id="CAG8670443.1"/>
    </source>
</evidence>
<dbReference type="Gene3D" id="1.10.1040.10">
    <property type="entry name" value="N-(1-d-carboxylethyl)-l-norvaline Dehydrogenase, domain 2"/>
    <property type="match status" value="1"/>
</dbReference>
<dbReference type="SUPFAM" id="SSF48179">
    <property type="entry name" value="6-phosphogluconate dehydrogenase C-terminal domain-like"/>
    <property type="match status" value="1"/>
</dbReference>
<dbReference type="SUPFAM" id="SSF51735">
    <property type="entry name" value="NAD(P)-binding Rossmann-fold domains"/>
    <property type="match status" value="1"/>
</dbReference>
<organism evidence="7 8">
    <name type="scientific">Racocetra fulgida</name>
    <dbReference type="NCBI Taxonomy" id="60492"/>
    <lineage>
        <taxon>Eukaryota</taxon>
        <taxon>Fungi</taxon>
        <taxon>Fungi incertae sedis</taxon>
        <taxon>Mucoromycota</taxon>
        <taxon>Glomeromycotina</taxon>
        <taxon>Glomeromycetes</taxon>
        <taxon>Diversisporales</taxon>
        <taxon>Gigasporaceae</taxon>
        <taxon>Racocetra</taxon>
    </lineage>
</organism>
<dbReference type="Pfam" id="PF08546">
    <property type="entry name" value="ApbA_C"/>
    <property type="match status" value="1"/>
</dbReference>
<keyword evidence="8" id="KW-1185">Reference proteome</keyword>
<dbReference type="GO" id="GO:0005739">
    <property type="term" value="C:mitochondrion"/>
    <property type="evidence" value="ECO:0007669"/>
    <property type="project" value="TreeGrafter"/>
</dbReference>
<feature type="compositionally biased region" description="Basic and acidic residues" evidence="4">
    <location>
        <begin position="189"/>
        <end position="200"/>
    </location>
</feature>
<dbReference type="Pfam" id="PF02558">
    <property type="entry name" value="ApbA"/>
    <property type="match status" value="1"/>
</dbReference>
<keyword evidence="3" id="KW-0560">Oxidoreductase</keyword>
<feature type="domain" description="Ketopantoate reductase C-terminal" evidence="6">
    <location>
        <begin position="229"/>
        <end position="355"/>
    </location>
</feature>
<accession>A0A9N9HFP4</accession>
<feature type="region of interest" description="Disordered" evidence="4">
    <location>
        <begin position="184"/>
        <end position="203"/>
    </location>
</feature>
<keyword evidence="2" id="KW-0521">NADP</keyword>
<dbReference type="AlphaFoldDB" id="A0A9N9HFP4"/>
<comment type="caution">
    <text evidence="7">The sequence shown here is derived from an EMBL/GenBank/DDBJ whole genome shotgun (WGS) entry which is preliminary data.</text>
</comment>
<protein>
    <submittedName>
        <fullName evidence="7">3675_t:CDS:1</fullName>
    </submittedName>
</protein>
<evidence type="ECO:0000259" key="6">
    <source>
        <dbReference type="Pfam" id="PF08546"/>
    </source>
</evidence>
<proteinExistence type="inferred from homology"/>
<feature type="region of interest" description="Disordered" evidence="4">
    <location>
        <begin position="142"/>
        <end position="174"/>
    </location>
</feature>
<dbReference type="PANTHER" id="PTHR43765">
    <property type="entry name" value="2-DEHYDROPANTOATE 2-REDUCTASE-RELATED"/>
    <property type="match status" value="1"/>
</dbReference>
<evidence type="ECO:0000256" key="3">
    <source>
        <dbReference type="ARBA" id="ARBA00023002"/>
    </source>
</evidence>
<dbReference type="Proteomes" id="UP000789396">
    <property type="component" value="Unassembled WGS sequence"/>
</dbReference>
<name>A0A9N9HFP4_9GLOM</name>
<evidence type="ECO:0000259" key="5">
    <source>
        <dbReference type="Pfam" id="PF02558"/>
    </source>
</evidence>
<evidence type="ECO:0000256" key="4">
    <source>
        <dbReference type="SAM" id="MobiDB-lite"/>
    </source>
</evidence>
<dbReference type="InterPro" id="IPR013752">
    <property type="entry name" value="KPA_reductase"/>
</dbReference>
<dbReference type="InterPro" id="IPR008927">
    <property type="entry name" value="6-PGluconate_DH-like_C_sf"/>
</dbReference>
<evidence type="ECO:0000313" key="8">
    <source>
        <dbReference type="Proteomes" id="UP000789396"/>
    </source>
</evidence>
<dbReference type="InterPro" id="IPR050838">
    <property type="entry name" value="Ketopantoate_reductase"/>
</dbReference>
<sequence length="376" mass="43620">MRDNERDIEQSYGYGIEILRGYEKEELMDQYFHYESYSSNSQIQRLIVTTKAHEVTKSFQRIFHRLPPTSTVIIISRCMGIYEELMEKFFSNNEILRPNILLGTSTHLCYGMKNLNSPFDIFHNGVGGIDIGVIPRHECVISRQSKQSKQSRHERRHESRHESRHDVRKNSRIATLSAEDELSTTISPKRFEEKKPREENSGNSLSATIKALTQIKELQVRCINVLSLQNRLLENLAINACINPLTTIYNMRNRGLLFNPGADRVLQALCKESAQVMREHRNYLGMRPSNRFGPGRLVDAIQQICQETESRKSDMLKDAKNRYIMEIDYLNGYIVKLGKIYGIPTPLHQLVIDMIYLKHKLLSGSQNQLKERYTNL</sequence>
<gene>
    <name evidence="7" type="ORF">RFULGI_LOCUS9205</name>
</gene>
<dbReference type="OrthoDB" id="73846at2759"/>
<dbReference type="InterPro" id="IPR013328">
    <property type="entry name" value="6PGD_dom2"/>
</dbReference>
<evidence type="ECO:0000256" key="2">
    <source>
        <dbReference type="ARBA" id="ARBA00022857"/>
    </source>
</evidence>
<feature type="compositionally biased region" description="Basic and acidic residues" evidence="4">
    <location>
        <begin position="156"/>
        <end position="169"/>
    </location>
</feature>
<dbReference type="PANTHER" id="PTHR43765:SF2">
    <property type="entry name" value="2-DEHYDROPANTOATE 2-REDUCTASE"/>
    <property type="match status" value="1"/>
</dbReference>
<evidence type="ECO:0000256" key="1">
    <source>
        <dbReference type="ARBA" id="ARBA00007870"/>
    </source>
</evidence>
<dbReference type="InterPro" id="IPR013332">
    <property type="entry name" value="KPR_N"/>
</dbReference>
<dbReference type="GO" id="GO:0008677">
    <property type="term" value="F:2-dehydropantoate 2-reductase activity"/>
    <property type="evidence" value="ECO:0007669"/>
    <property type="project" value="TreeGrafter"/>
</dbReference>